<dbReference type="RefSeq" id="WP_148339044.1">
    <property type="nucleotide sequence ID" value="NZ_LR699119.1"/>
</dbReference>
<feature type="transmembrane region" description="Helical" evidence="1">
    <location>
        <begin position="101"/>
        <end position="123"/>
    </location>
</feature>
<dbReference type="OrthoDB" id="9815400at2"/>
<keyword evidence="1" id="KW-0812">Transmembrane</keyword>
<protein>
    <recommendedName>
        <fullName evidence="4">Acid-resistance membrane protein</fullName>
    </recommendedName>
</protein>
<dbReference type="InterPro" id="IPR052712">
    <property type="entry name" value="Acid_resist_chaperone_HdeD"/>
</dbReference>
<accession>A0A5E4PGQ2</accession>
<dbReference type="PANTHER" id="PTHR34989:SF1">
    <property type="entry name" value="PROTEIN HDED"/>
    <property type="match status" value="1"/>
</dbReference>
<organism evidence="2 3">
    <name type="scientific">Aquicella siphonis</name>
    <dbReference type="NCBI Taxonomy" id="254247"/>
    <lineage>
        <taxon>Bacteria</taxon>
        <taxon>Pseudomonadati</taxon>
        <taxon>Pseudomonadota</taxon>
        <taxon>Gammaproteobacteria</taxon>
        <taxon>Legionellales</taxon>
        <taxon>Coxiellaceae</taxon>
        <taxon>Aquicella</taxon>
    </lineage>
</organism>
<evidence type="ECO:0000313" key="3">
    <source>
        <dbReference type="Proteomes" id="UP000324194"/>
    </source>
</evidence>
<feature type="transmembrane region" description="Helical" evidence="1">
    <location>
        <begin position="45"/>
        <end position="70"/>
    </location>
</feature>
<dbReference type="Proteomes" id="UP000324194">
    <property type="component" value="Chromosome 1"/>
</dbReference>
<dbReference type="KEGG" id="asip:AQUSIP_10590"/>
<evidence type="ECO:0000256" key="1">
    <source>
        <dbReference type="SAM" id="Phobius"/>
    </source>
</evidence>
<evidence type="ECO:0000313" key="2">
    <source>
        <dbReference type="EMBL" id="VVC75765.1"/>
    </source>
</evidence>
<gene>
    <name evidence="2" type="ORF">AQUSIP_10590</name>
</gene>
<dbReference type="AlphaFoldDB" id="A0A5E4PGQ2"/>
<keyword evidence="1" id="KW-0472">Membrane</keyword>
<feature type="transmembrane region" description="Helical" evidence="1">
    <location>
        <begin position="20"/>
        <end position="39"/>
    </location>
</feature>
<dbReference type="InterPro" id="IPR005325">
    <property type="entry name" value="DUF308_memb"/>
</dbReference>
<name>A0A5E4PGQ2_9COXI</name>
<dbReference type="GO" id="GO:0005886">
    <property type="term" value="C:plasma membrane"/>
    <property type="evidence" value="ECO:0007669"/>
    <property type="project" value="TreeGrafter"/>
</dbReference>
<feature type="transmembrane region" description="Helical" evidence="1">
    <location>
        <begin position="77"/>
        <end position="95"/>
    </location>
</feature>
<keyword evidence="3" id="KW-1185">Reference proteome</keyword>
<evidence type="ECO:0008006" key="4">
    <source>
        <dbReference type="Google" id="ProtNLM"/>
    </source>
</evidence>
<feature type="transmembrane region" description="Helical" evidence="1">
    <location>
        <begin position="159"/>
        <end position="183"/>
    </location>
</feature>
<sequence>MGLSSRITDQYLLAFGKNWVWFLLWGIAIAVLGLFAISATALTTLITVITLGLLLVLGGVVVIFDAFTFWRGKGSGFYLHVLMGILYLLAGSILIKNPLAGSVSITLLLGIAYIILGLFRVIYSLSMQMLRWGWSLFNGIITLLLGILIMANWPASSLFIIGLFVGIDLVFCGWAYIMVAIAARNFVSR</sequence>
<dbReference type="PANTHER" id="PTHR34989">
    <property type="entry name" value="PROTEIN HDED"/>
    <property type="match status" value="1"/>
</dbReference>
<dbReference type="EMBL" id="LR699119">
    <property type="protein sequence ID" value="VVC75765.1"/>
    <property type="molecule type" value="Genomic_DNA"/>
</dbReference>
<keyword evidence="1" id="KW-1133">Transmembrane helix</keyword>
<dbReference type="Pfam" id="PF03729">
    <property type="entry name" value="DUF308"/>
    <property type="match status" value="1"/>
</dbReference>
<feature type="transmembrane region" description="Helical" evidence="1">
    <location>
        <begin position="135"/>
        <end position="153"/>
    </location>
</feature>
<reference evidence="2 3" key="1">
    <citation type="submission" date="2019-08" db="EMBL/GenBank/DDBJ databases">
        <authorList>
            <person name="Guy L."/>
        </authorList>
    </citation>
    <scope>NUCLEOTIDE SEQUENCE [LARGE SCALE GENOMIC DNA]</scope>
    <source>
        <strain evidence="2 3">SGT-108</strain>
    </source>
</reference>
<proteinExistence type="predicted"/>